<name>A0A0V0GVE1_SOLCH</name>
<dbReference type="EMBL" id="GEDG01031432">
    <property type="protein sequence ID" value="JAP11376.1"/>
    <property type="molecule type" value="Transcribed_RNA"/>
</dbReference>
<dbReference type="AlphaFoldDB" id="A0A0V0GVE1"/>
<proteinExistence type="predicted"/>
<organism evidence="1">
    <name type="scientific">Solanum chacoense</name>
    <name type="common">Chaco potato</name>
    <dbReference type="NCBI Taxonomy" id="4108"/>
    <lineage>
        <taxon>Eukaryota</taxon>
        <taxon>Viridiplantae</taxon>
        <taxon>Streptophyta</taxon>
        <taxon>Embryophyta</taxon>
        <taxon>Tracheophyta</taxon>
        <taxon>Spermatophyta</taxon>
        <taxon>Magnoliopsida</taxon>
        <taxon>eudicotyledons</taxon>
        <taxon>Gunneridae</taxon>
        <taxon>Pentapetalae</taxon>
        <taxon>asterids</taxon>
        <taxon>lamiids</taxon>
        <taxon>Solanales</taxon>
        <taxon>Solanaceae</taxon>
        <taxon>Solanoideae</taxon>
        <taxon>Solaneae</taxon>
        <taxon>Solanum</taxon>
    </lineage>
</organism>
<sequence length="83" mass="9683">MLKMRRNKSQINSYTFAMQNRTAMKFNQEENNHLCLPNSSYDNIQFVLNDSKIFPHLKGRTENISSNKVNGTFNIQDAKAKRT</sequence>
<accession>A0A0V0GVE1</accession>
<protein>
    <submittedName>
        <fullName evidence="1">Putative ovule protein</fullName>
    </submittedName>
</protein>
<reference evidence="1" key="1">
    <citation type="submission" date="2015-12" db="EMBL/GenBank/DDBJ databases">
        <title>Gene expression during late stages of embryo sac development: a critical building block for successful pollen-pistil interactions.</title>
        <authorList>
            <person name="Liu Y."/>
            <person name="Joly V."/>
            <person name="Sabar M."/>
            <person name="Matton D.P."/>
        </authorList>
    </citation>
    <scope>NUCLEOTIDE SEQUENCE</scope>
</reference>
<evidence type="ECO:0000313" key="1">
    <source>
        <dbReference type="EMBL" id="JAP11376.1"/>
    </source>
</evidence>